<dbReference type="Proteomes" id="UP000438429">
    <property type="component" value="Unassembled WGS sequence"/>
</dbReference>
<sequence length="66" mass="7638">MLHYIVSGLRYPVLDIYICEEKAPFGRAVRPPLPSDVEDYLVSHITATVHRKAQTSAQRRRTRMVK</sequence>
<name>A0A6A4TAZ9_SCOMX</name>
<gene>
    <name evidence="1" type="ORF">F2P81_004500</name>
</gene>
<dbReference type="EMBL" id="VEVO01000004">
    <property type="protein sequence ID" value="KAF0043163.1"/>
    <property type="molecule type" value="Genomic_DNA"/>
</dbReference>
<reference evidence="1 2" key="1">
    <citation type="submission" date="2019-06" db="EMBL/GenBank/DDBJ databases">
        <title>Draft genomes of female and male turbot (Scophthalmus maximus).</title>
        <authorList>
            <person name="Xu H."/>
            <person name="Xu X.-W."/>
            <person name="Shao C."/>
            <person name="Chen S."/>
        </authorList>
    </citation>
    <scope>NUCLEOTIDE SEQUENCE [LARGE SCALE GENOMIC DNA]</scope>
    <source>
        <strain evidence="1">Ysfricsl-2016a</strain>
        <tissue evidence="1">Blood</tissue>
    </source>
</reference>
<accession>A0A6A4TAZ9</accession>
<evidence type="ECO:0000313" key="1">
    <source>
        <dbReference type="EMBL" id="KAF0043163.1"/>
    </source>
</evidence>
<protein>
    <submittedName>
        <fullName evidence="1">Uncharacterized protein</fullName>
    </submittedName>
</protein>
<organism evidence="1 2">
    <name type="scientific">Scophthalmus maximus</name>
    <name type="common">Turbot</name>
    <name type="synonym">Psetta maxima</name>
    <dbReference type="NCBI Taxonomy" id="52904"/>
    <lineage>
        <taxon>Eukaryota</taxon>
        <taxon>Metazoa</taxon>
        <taxon>Chordata</taxon>
        <taxon>Craniata</taxon>
        <taxon>Vertebrata</taxon>
        <taxon>Euteleostomi</taxon>
        <taxon>Actinopterygii</taxon>
        <taxon>Neopterygii</taxon>
        <taxon>Teleostei</taxon>
        <taxon>Neoteleostei</taxon>
        <taxon>Acanthomorphata</taxon>
        <taxon>Carangaria</taxon>
        <taxon>Pleuronectiformes</taxon>
        <taxon>Pleuronectoidei</taxon>
        <taxon>Scophthalmidae</taxon>
        <taxon>Scophthalmus</taxon>
    </lineage>
</organism>
<proteinExistence type="predicted"/>
<evidence type="ECO:0000313" key="2">
    <source>
        <dbReference type="Proteomes" id="UP000438429"/>
    </source>
</evidence>
<dbReference type="AlphaFoldDB" id="A0A6A4TAZ9"/>
<comment type="caution">
    <text evidence="1">The sequence shown here is derived from an EMBL/GenBank/DDBJ whole genome shotgun (WGS) entry which is preliminary data.</text>
</comment>